<sequence length="289" mass="32173">MRHNLNLNWLRSFEAAARLLSFTSASREIGLTQTAVSQHIKALETQLNTRLFLRRAKSLQLTDAGKAYLVTVREALDMLDMSTTGLFGPRRARTITVRASMAFIVWLSARLGDFLQNHPDTSVEMVTSIWKNPADQQPVDVDIILANQGTARPDLKLLSPEMIVPVCSIASSETINVPDDLLHHSPIHIVGFDDHLARYLAAYGLRIESSAGRLTTDTTTAAIEMVAADLGYAVVIERFARQAIQTGQKIRIVGAPKELGQAHFMVQKDRRDADQSHVKEFEAWLAQQF</sequence>
<dbReference type="InterPro" id="IPR000847">
    <property type="entry name" value="LysR_HTH_N"/>
</dbReference>
<dbReference type="SUPFAM" id="SSF53850">
    <property type="entry name" value="Periplasmic binding protein-like II"/>
    <property type="match status" value="1"/>
</dbReference>
<evidence type="ECO:0000313" key="7">
    <source>
        <dbReference type="Proteomes" id="UP000244898"/>
    </source>
</evidence>
<feature type="domain" description="HTH lysR-type" evidence="5">
    <location>
        <begin position="5"/>
        <end position="62"/>
    </location>
</feature>
<reference evidence="7" key="1">
    <citation type="submission" date="2018-03" db="EMBL/GenBank/DDBJ databases">
        <authorList>
            <person name="Rodrigo-Torres L."/>
            <person name="Arahal R. D."/>
            <person name="Lucena T."/>
        </authorList>
    </citation>
    <scope>NUCLEOTIDE SEQUENCE [LARGE SCALE GENOMIC DNA]</scope>
    <source>
        <strain evidence="7">CECT 7615</strain>
    </source>
</reference>
<dbReference type="Proteomes" id="UP000244898">
    <property type="component" value="Unassembled WGS sequence"/>
</dbReference>
<keyword evidence="7" id="KW-1185">Reference proteome</keyword>
<dbReference type="InterPro" id="IPR036388">
    <property type="entry name" value="WH-like_DNA-bd_sf"/>
</dbReference>
<comment type="similarity">
    <text evidence="1">Belongs to the LysR transcriptional regulatory family.</text>
</comment>
<dbReference type="GO" id="GO:0003700">
    <property type="term" value="F:DNA-binding transcription factor activity"/>
    <property type="evidence" value="ECO:0007669"/>
    <property type="project" value="InterPro"/>
</dbReference>
<dbReference type="Gene3D" id="1.10.10.10">
    <property type="entry name" value="Winged helix-like DNA-binding domain superfamily/Winged helix DNA-binding domain"/>
    <property type="match status" value="1"/>
</dbReference>
<dbReference type="Pfam" id="PF00126">
    <property type="entry name" value="HTH_1"/>
    <property type="match status" value="1"/>
</dbReference>
<dbReference type="AlphaFoldDB" id="A0A2R8C8X7"/>
<dbReference type="SUPFAM" id="SSF46785">
    <property type="entry name" value="Winged helix' DNA-binding domain"/>
    <property type="match status" value="1"/>
</dbReference>
<evidence type="ECO:0000259" key="5">
    <source>
        <dbReference type="PROSITE" id="PS50931"/>
    </source>
</evidence>
<keyword evidence="3" id="KW-0238">DNA-binding</keyword>
<gene>
    <name evidence="6" type="primary">gcvA_12</name>
    <name evidence="6" type="ORF">TRM7615_02399</name>
</gene>
<evidence type="ECO:0000256" key="3">
    <source>
        <dbReference type="ARBA" id="ARBA00023125"/>
    </source>
</evidence>
<dbReference type="FunFam" id="1.10.10.10:FF:000001">
    <property type="entry name" value="LysR family transcriptional regulator"/>
    <property type="match status" value="1"/>
</dbReference>
<dbReference type="InterPro" id="IPR005119">
    <property type="entry name" value="LysR_subst-bd"/>
</dbReference>
<dbReference type="PANTHER" id="PTHR30537:SF5">
    <property type="entry name" value="HTH-TYPE TRANSCRIPTIONAL ACTIVATOR TTDR-RELATED"/>
    <property type="match status" value="1"/>
</dbReference>
<dbReference type="InterPro" id="IPR036390">
    <property type="entry name" value="WH_DNA-bd_sf"/>
</dbReference>
<dbReference type="RefSeq" id="WP_108787729.1">
    <property type="nucleotide sequence ID" value="NZ_ONZG01000005.1"/>
</dbReference>
<accession>A0A2R8C8X7</accession>
<evidence type="ECO:0000313" key="6">
    <source>
        <dbReference type="EMBL" id="SPJ28890.1"/>
    </source>
</evidence>
<dbReference type="PROSITE" id="PS50931">
    <property type="entry name" value="HTH_LYSR"/>
    <property type="match status" value="1"/>
</dbReference>
<keyword evidence="2" id="KW-0805">Transcription regulation</keyword>
<dbReference type="Pfam" id="PF03466">
    <property type="entry name" value="LysR_substrate"/>
    <property type="match status" value="1"/>
</dbReference>
<keyword evidence="4" id="KW-0804">Transcription</keyword>
<protein>
    <submittedName>
        <fullName evidence="6">Glycine cleavage system transcriptional activator</fullName>
    </submittedName>
</protein>
<proteinExistence type="inferred from homology"/>
<dbReference type="PANTHER" id="PTHR30537">
    <property type="entry name" value="HTH-TYPE TRANSCRIPTIONAL REGULATOR"/>
    <property type="match status" value="1"/>
</dbReference>
<dbReference type="EMBL" id="ONZG01000005">
    <property type="protein sequence ID" value="SPJ28890.1"/>
    <property type="molecule type" value="Genomic_DNA"/>
</dbReference>
<evidence type="ECO:0000256" key="4">
    <source>
        <dbReference type="ARBA" id="ARBA00023163"/>
    </source>
</evidence>
<dbReference type="Gene3D" id="3.40.190.10">
    <property type="entry name" value="Periplasmic binding protein-like II"/>
    <property type="match status" value="2"/>
</dbReference>
<name>A0A2R8C8X7_9RHOB</name>
<evidence type="ECO:0000256" key="1">
    <source>
        <dbReference type="ARBA" id="ARBA00009437"/>
    </source>
</evidence>
<dbReference type="PRINTS" id="PR00039">
    <property type="entry name" value="HTHLYSR"/>
</dbReference>
<dbReference type="OrthoDB" id="9813056at2"/>
<dbReference type="InterPro" id="IPR058163">
    <property type="entry name" value="LysR-type_TF_proteobact-type"/>
</dbReference>
<organism evidence="6 7">
    <name type="scientific">Falsiruegeria mediterranea M17</name>
    <dbReference type="NCBI Taxonomy" id="1200281"/>
    <lineage>
        <taxon>Bacteria</taxon>
        <taxon>Pseudomonadati</taxon>
        <taxon>Pseudomonadota</taxon>
        <taxon>Alphaproteobacteria</taxon>
        <taxon>Rhodobacterales</taxon>
        <taxon>Roseobacteraceae</taxon>
        <taxon>Falsiruegeria</taxon>
    </lineage>
</organism>
<evidence type="ECO:0000256" key="2">
    <source>
        <dbReference type="ARBA" id="ARBA00023015"/>
    </source>
</evidence>
<dbReference type="GO" id="GO:0003677">
    <property type="term" value="F:DNA binding"/>
    <property type="evidence" value="ECO:0007669"/>
    <property type="project" value="UniProtKB-KW"/>
</dbReference>